<dbReference type="PANTHER" id="PTHR21666:SF263">
    <property type="entry name" value="MUREIN HYDROLASE ACTIVATOR NLPD"/>
    <property type="match status" value="1"/>
</dbReference>
<dbReference type="Pfam" id="PF01551">
    <property type="entry name" value="Peptidase_M23"/>
    <property type="match status" value="1"/>
</dbReference>
<dbReference type="GO" id="GO:0004222">
    <property type="term" value="F:metalloendopeptidase activity"/>
    <property type="evidence" value="ECO:0007669"/>
    <property type="project" value="TreeGrafter"/>
</dbReference>
<feature type="compositionally biased region" description="Low complexity" evidence="2">
    <location>
        <begin position="153"/>
        <end position="175"/>
    </location>
</feature>
<dbReference type="Gene3D" id="2.70.70.10">
    <property type="entry name" value="Glucose Permease (Domain IIA)"/>
    <property type="match status" value="1"/>
</dbReference>
<accession>A0A371XBE6</accession>
<feature type="compositionally biased region" description="Polar residues" evidence="2">
    <location>
        <begin position="217"/>
        <end position="234"/>
    </location>
</feature>
<dbReference type="EMBL" id="QURL01000001">
    <property type="protein sequence ID" value="RFC66364.1"/>
    <property type="molecule type" value="Genomic_DNA"/>
</dbReference>
<evidence type="ECO:0000313" key="6">
    <source>
        <dbReference type="Proteomes" id="UP000264310"/>
    </source>
</evidence>
<dbReference type="RefSeq" id="WP_116681616.1">
    <property type="nucleotide sequence ID" value="NZ_QURL01000001.1"/>
</dbReference>
<feature type="region of interest" description="Disordered" evidence="2">
    <location>
        <begin position="215"/>
        <end position="305"/>
    </location>
</feature>
<dbReference type="SUPFAM" id="SSF51261">
    <property type="entry name" value="Duplicated hybrid motif"/>
    <property type="match status" value="1"/>
</dbReference>
<comment type="similarity">
    <text evidence="1">Belongs to the E.coli NlpD/Haemophilus LppB family.</text>
</comment>
<feature type="domain" description="LysM" evidence="4">
    <location>
        <begin position="169"/>
        <end position="212"/>
    </location>
</feature>
<keyword evidence="3" id="KW-0732">Signal</keyword>
<dbReference type="InterPro" id="IPR050570">
    <property type="entry name" value="Cell_wall_metabolism_enzyme"/>
</dbReference>
<sequence>MPSLIHPSLRTRTAFATAILLVSGLAAGCSADAVRLDDSFYANALPQTAPMQTAAANPAYQNNQGYGAGIDQTMTGSISSNQASPVYAAPNPEVQRGQLPPPQAQGAQPQQTAWNDNSSTGAQSGMAAQPSASQGQTLGAAPSTLQQQAARIASPSVRPNASSSPSSGSTVTVASGDTLSSIARRSGVSAQAIRDANNMTGDTVRLGQRLVLPTGSRIASSTPTDNRQVASISSAPKPYQKAETAAAPVETKPAATASAPVSTPAPAAQAAEPAKPVEVATAAPSSTVTSQSKDSDAAAPQASGISGYRWPVQGRVLQRFGEKVGSRRNDGLNISVPRGTPIKAAENGVVIYAGDGLREFGNTVLVKHDDGLVTVYGHADALKVKRGDTVKRGEQIASSGMTGDTDVPQLHFEVRKNSSPVDPSKYLN</sequence>
<dbReference type="Gene3D" id="3.10.350.10">
    <property type="entry name" value="LysM domain"/>
    <property type="match status" value="1"/>
</dbReference>
<feature type="compositionally biased region" description="Polar residues" evidence="2">
    <location>
        <begin position="72"/>
        <end position="84"/>
    </location>
</feature>
<organism evidence="5 6">
    <name type="scientific">Fulvimarina endophytica</name>
    <dbReference type="NCBI Taxonomy" id="2293836"/>
    <lineage>
        <taxon>Bacteria</taxon>
        <taxon>Pseudomonadati</taxon>
        <taxon>Pseudomonadota</taxon>
        <taxon>Alphaproteobacteria</taxon>
        <taxon>Hyphomicrobiales</taxon>
        <taxon>Aurantimonadaceae</taxon>
        <taxon>Fulvimarina</taxon>
    </lineage>
</organism>
<dbReference type="Pfam" id="PF01476">
    <property type="entry name" value="LysM"/>
    <property type="match status" value="1"/>
</dbReference>
<dbReference type="OrthoDB" id="9795421at2"/>
<feature type="compositionally biased region" description="Polar residues" evidence="2">
    <location>
        <begin position="112"/>
        <end position="123"/>
    </location>
</feature>
<dbReference type="SMART" id="SM00257">
    <property type="entry name" value="LysM"/>
    <property type="match status" value="1"/>
</dbReference>
<evidence type="ECO:0000313" key="5">
    <source>
        <dbReference type="EMBL" id="RFC66364.1"/>
    </source>
</evidence>
<proteinExistence type="inferred from homology"/>
<comment type="caution">
    <text evidence="5">The sequence shown here is derived from an EMBL/GenBank/DDBJ whole genome shotgun (WGS) entry which is preliminary data.</text>
</comment>
<dbReference type="CDD" id="cd00118">
    <property type="entry name" value="LysM"/>
    <property type="match status" value="1"/>
</dbReference>
<dbReference type="InterPro" id="IPR018392">
    <property type="entry name" value="LysM"/>
</dbReference>
<name>A0A371XBE6_9HYPH</name>
<dbReference type="InterPro" id="IPR036779">
    <property type="entry name" value="LysM_dom_sf"/>
</dbReference>
<feature type="compositionally biased region" description="Low complexity" evidence="2">
    <location>
        <begin position="251"/>
        <end position="284"/>
    </location>
</feature>
<evidence type="ECO:0000256" key="2">
    <source>
        <dbReference type="SAM" id="MobiDB-lite"/>
    </source>
</evidence>
<dbReference type="PROSITE" id="PS51782">
    <property type="entry name" value="LYSM"/>
    <property type="match status" value="1"/>
</dbReference>
<keyword evidence="6" id="KW-1185">Reference proteome</keyword>
<dbReference type="Proteomes" id="UP000264310">
    <property type="component" value="Unassembled WGS sequence"/>
</dbReference>
<dbReference type="InterPro" id="IPR016047">
    <property type="entry name" value="M23ase_b-sheet_dom"/>
</dbReference>
<gene>
    <name evidence="5" type="ORF">DYI37_02650</name>
</gene>
<dbReference type="CDD" id="cd12797">
    <property type="entry name" value="M23_peptidase"/>
    <property type="match status" value="1"/>
</dbReference>
<evidence type="ECO:0000256" key="1">
    <source>
        <dbReference type="ARBA" id="ARBA00038420"/>
    </source>
</evidence>
<feature type="region of interest" description="Disordered" evidence="2">
    <location>
        <begin position="67"/>
        <end position="175"/>
    </location>
</feature>
<feature type="compositionally biased region" description="Polar residues" evidence="2">
    <location>
        <begin position="130"/>
        <end position="149"/>
    </location>
</feature>
<dbReference type="AlphaFoldDB" id="A0A371XBE6"/>
<evidence type="ECO:0000256" key="3">
    <source>
        <dbReference type="SAM" id="SignalP"/>
    </source>
</evidence>
<dbReference type="InterPro" id="IPR011055">
    <property type="entry name" value="Dup_hybrid_motif"/>
</dbReference>
<reference evidence="5 6" key="1">
    <citation type="submission" date="2018-08" db="EMBL/GenBank/DDBJ databases">
        <title>Fulvimarina sp. 85, whole genome shotgun sequence.</title>
        <authorList>
            <person name="Tuo L."/>
        </authorList>
    </citation>
    <scope>NUCLEOTIDE SEQUENCE [LARGE SCALE GENOMIC DNA]</scope>
    <source>
        <strain evidence="5 6">85</strain>
    </source>
</reference>
<feature type="signal peptide" evidence="3">
    <location>
        <begin position="1"/>
        <end position="31"/>
    </location>
</feature>
<feature type="chain" id="PRO_5016944510" evidence="3">
    <location>
        <begin position="32"/>
        <end position="428"/>
    </location>
</feature>
<evidence type="ECO:0000259" key="4">
    <source>
        <dbReference type="PROSITE" id="PS51782"/>
    </source>
</evidence>
<dbReference type="SUPFAM" id="SSF54106">
    <property type="entry name" value="LysM domain"/>
    <property type="match status" value="1"/>
</dbReference>
<dbReference type="PANTHER" id="PTHR21666">
    <property type="entry name" value="PEPTIDASE-RELATED"/>
    <property type="match status" value="1"/>
</dbReference>
<protein>
    <submittedName>
        <fullName evidence="5">M23 family peptidase</fullName>
    </submittedName>
</protein>